<dbReference type="Proteomes" id="UP000076154">
    <property type="component" value="Unassembled WGS sequence"/>
</dbReference>
<dbReference type="STRING" id="39966.A0A369J7S6"/>
<dbReference type="AlphaFoldDB" id="A0A369J7S6"/>
<sequence length="374" mass="41724">MSSEPRSSPPPPGSEQEKALSTAIQKIIGSAFRSSVKGKRKYDKENMLPEELSLHDYGRRYARMGEIFEHISTVADTGIKYDTADSDADDEVSEMDRQLTDGWNLLCNMIPRFRMDMMTVQPDRRAFKKVLSLVEDGILRTRSDDTAGLKFRILAYLNLDHTLPVEPAIIHASTKSDRGWAHPVTARLLCPLEYPATRATYDMIEAGAIIITAKNYPRFLYPDDRVYDPKDVETGLLMGHVMLRVAKHILQGPSASLERPGFHRGKRGNASIMGVTSVTPRIIAYLAVQARFAMTQASSWSVIDAHFDYNLFYWQIVGLFDDGEGADIIAHYNLQVFGSGSPVPQTPDAPPSPPSDLEILKAQRAAKRARLAVE</sequence>
<dbReference type="OrthoDB" id="3160134at2759"/>
<organism evidence="2 3">
    <name type="scientific">Hypsizygus marmoreus</name>
    <name type="common">White beech mushroom</name>
    <name type="synonym">Agaricus marmoreus</name>
    <dbReference type="NCBI Taxonomy" id="39966"/>
    <lineage>
        <taxon>Eukaryota</taxon>
        <taxon>Fungi</taxon>
        <taxon>Dikarya</taxon>
        <taxon>Basidiomycota</taxon>
        <taxon>Agaricomycotina</taxon>
        <taxon>Agaricomycetes</taxon>
        <taxon>Agaricomycetidae</taxon>
        <taxon>Agaricales</taxon>
        <taxon>Tricholomatineae</taxon>
        <taxon>Lyophyllaceae</taxon>
        <taxon>Hypsizygus</taxon>
    </lineage>
</organism>
<dbReference type="Pfam" id="PF20414">
    <property type="entry name" value="DUF6698"/>
    <property type="match status" value="1"/>
</dbReference>
<dbReference type="InParanoid" id="A0A369J7S6"/>
<feature type="region of interest" description="Disordered" evidence="1">
    <location>
        <begin position="1"/>
        <end position="20"/>
    </location>
</feature>
<reference evidence="2" key="1">
    <citation type="submission" date="2018-04" db="EMBL/GenBank/DDBJ databases">
        <title>Whole genome sequencing of Hypsizygus marmoreus.</title>
        <authorList>
            <person name="Choi I.-G."/>
            <person name="Min B."/>
            <person name="Kim J.-G."/>
            <person name="Kim S."/>
            <person name="Oh Y.-L."/>
            <person name="Kong W.-S."/>
            <person name="Park H."/>
            <person name="Jeong J."/>
            <person name="Song E.-S."/>
        </authorList>
    </citation>
    <scope>NUCLEOTIDE SEQUENCE [LARGE SCALE GENOMIC DNA]</scope>
    <source>
        <strain evidence="2">51987-8</strain>
    </source>
</reference>
<protein>
    <submittedName>
        <fullName evidence="2">Uncharacterized protein</fullName>
    </submittedName>
</protein>
<dbReference type="EMBL" id="LUEZ02000106">
    <property type="protein sequence ID" value="RDB18121.1"/>
    <property type="molecule type" value="Genomic_DNA"/>
</dbReference>
<evidence type="ECO:0000256" key="1">
    <source>
        <dbReference type="SAM" id="MobiDB-lite"/>
    </source>
</evidence>
<accession>A0A369J7S6</accession>
<keyword evidence="3" id="KW-1185">Reference proteome</keyword>
<gene>
    <name evidence="2" type="ORF">Hypma_000639</name>
</gene>
<proteinExistence type="predicted"/>
<name>A0A369J7S6_HYPMA</name>
<evidence type="ECO:0000313" key="2">
    <source>
        <dbReference type="EMBL" id="RDB18121.1"/>
    </source>
</evidence>
<dbReference type="InterPro" id="IPR046521">
    <property type="entry name" value="DUF6698"/>
</dbReference>
<evidence type="ECO:0000313" key="3">
    <source>
        <dbReference type="Proteomes" id="UP000076154"/>
    </source>
</evidence>
<comment type="caution">
    <text evidence="2">The sequence shown here is derived from an EMBL/GenBank/DDBJ whole genome shotgun (WGS) entry which is preliminary data.</text>
</comment>